<proteinExistence type="predicted"/>
<evidence type="ECO:0000313" key="2">
    <source>
        <dbReference type="Proteomes" id="UP000556329"/>
    </source>
</evidence>
<evidence type="ECO:0000313" key="1">
    <source>
        <dbReference type="EMBL" id="MBB6408771.1"/>
    </source>
</evidence>
<gene>
    <name evidence="1" type="ORF">HNQ71_001415</name>
</gene>
<name>A0A841P5B4_9HYPH</name>
<keyword evidence="2" id="KW-1185">Reference proteome</keyword>
<dbReference type="EMBL" id="JACHEF010000001">
    <property type="protein sequence ID" value="MBB6408771.1"/>
    <property type="molecule type" value="Genomic_DNA"/>
</dbReference>
<comment type="caution">
    <text evidence="1">The sequence shown here is derived from an EMBL/GenBank/DDBJ whole genome shotgun (WGS) entry which is preliminary data.</text>
</comment>
<dbReference type="RefSeq" id="WP_184871787.1">
    <property type="nucleotide sequence ID" value="NZ_JACHEF010000001.1"/>
</dbReference>
<reference evidence="1 2" key="1">
    <citation type="submission" date="2020-08" db="EMBL/GenBank/DDBJ databases">
        <title>Genomic Encyclopedia of Type Strains, Phase IV (KMG-IV): sequencing the most valuable type-strain genomes for metagenomic binning, comparative biology and taxonomic classification.</title>
        <authorList>
            <person name="Goeker M."/>
        </authorList>
    </citation>
    <scope>NUCLEOTIDE SEQUENCE [LARGE SCALE GENOMIC DNA]</scope>
    <source>
        <strain evidence="1 2">DSM 100039</strain>
    </source>
</reference>
<dbReference type="Proteomes" id="UP000556329">
    <property type="component" value="Unassembled WGS sequence"/>
</dbReference>
<sequence>MRQERRPMSMLSPVDQATSSTVACCLELEIRDEHGRLPQGNMFPVLTHLDSGRTWRILRYARAFDGLLFRDLPPGEFRLHVASPRHETVQMEIMLAAGGRERINLQLKRKPGREPLIIDIGGADEDTLTPARHSVSRLVSCLLSDRAVLSAVEAPLDALGGIEDSERHHARRLLCVGFPIPRRPLAQRLFWSIVDRRCRLEALLATVFANEAVAEMLNCEPDQVADEARTAVDGLDRLDIADALMMLALYSAPWKAVMSEVCRTQAGIRDVLIPAGLAHMLQPDANPAIPTRPSARGRWAGEPSDQTVLEAGPLIARIALVIAGASEAQPAYFALFDPVLRQMREGNA</sequence>
<protein>
    <submittedName>
        <fullName evidence="1">Uncharacterized protein</fullName>
    </submittedName>
</protein>
<accession>A0A841P5B4</accession>
<organism evidence="1 2">
    <name type="scientific">Mesorhizobium sangaii</name>
    <dbReference type="NCBI Taxonomy" id="505389"/>
    <lineage>
        <taxon>Bacteria</taxon>
        <taxon>Pseudomonadati</taxon>
        <taxon>Pseudomonadota</taxon>
        <taxon>Alphaproteobacteria</taxon>
        <taxon>Hyphomicrobiales</taxon>
        <taxon>Phyllobacteriaceae</taxon>
        <taxon>Mesorhizobium</taxon>
    </lineage>
</organism>
<dbReference type="AlphaFoldDB" id="A0A841P5B4"/>